<feature type="transmembrane region" description="Helical" evidence="5">
    <location>
        <begin position="41"/>
        <end position="62"/>
    </location>
</feature>
<dbReference type="Pfam" id="PF04932">
    <property type="entry name" value="Wzy_C"/>
    <property type="match status" value="1"/>
</dbReference>
<dbReference type="RefSeq" id="WP_264367821.1">
    <property type="nucleotide sequence ID" value="NZ_JAPCIO010000001.1"/>
</dbReference>
<feature type="transmembrane region" description="Helical" evidence="5">
    <location>
        <begin position="15"/>
        <end position="35"/>
    </location>
</feature>
<feature type="transmembrane region" description="Helical" evidence="5">
    <location>
        <begin position="111"/>
        <end position="140"/>
    </location>
</feature>
<dbReference type="GO" id="GO:0016874">
    <property type="term" value="F:ligase activity"/>
    <property type="evidence" value="ECO:0007669"/>
    <property type="project" value="UniProtKB-KW"/>
</dbReference>
<evidence type="ECO:0000256" key="1">
    <source>
        <dbReference type="ARBA" id="ARBA00004141"/>
    </source>
</evidence>
<keyword evidence="3 5" id="KW-1133">Transmembrane helix</keyword>
<keyword evidence="4 5" id="KW-0472">Membrane</keyword>
<evidence type="ECO:0000259" key="6">
    <source>
        <dbReference type="Pfam" id="PF04932"/>
    </source>
</evidence>
<accession>A0ABT3EE95</accession>
<feature type="transmembrane region" description="Helical" evidence="5">
    <location>
        <begin position="299"/>
        <end position="318"/>
    </location>
</feature>
<dbReference type="EMBL" id="JAPCIO010000001">
    <property type="protein sequence ID" value="MCW1146899.1"/>
    <property type="molecule type" value="Genomic_DNA"/>
</dbReference>
<reference evidence="7" key="1">
    <citation type="submission" date="2022-10" db="EMBL/GenBank/DDBJ databases">
        <title>Flavobacterium sp. nov., a bacterium isolated from lake sediment.</title>
        <authorList>
            <person name="Qu J.-H."/>
        </authorList>
    </citation>
    <scope>NUCLEOTIDE SEQUENCE</scope>
    <source>
        <strain evidence="7">TH16-21</strain>
    </source>
</reference>
<protein>
    <submittedName>
        <fullName evidence="7">O-antigen ligase family protein</fullName>
    </submittedName>
</protein>
<evidence type="ECO:0000256" key="2">
    <source>
        <dbReference type="ARBA" id="ARBA00022692"/>
    </source>
</evidence>
<comment type="caution">
    <text evidence="7">The sequence shown here is derived from an EMBL/GenBank/DDBJ whole genome shotgun (WGS) entry which is preliminary data.</text>
</comment>
<evidence type="ECO:0000256" key="4">
    <source>
        <dbReference type="ARBA" id="ARBA00023136"/>
    </source>
</evidence>
<dbReference type="InterPro" id="IPR007016">
    <property type="entry name" value="O-antigen_ligase-rel_domated"/>
</dbReference>
<keyword evidence="7" id="KW-0436">Ligase</keyword>
<organism evidence="7 8">
    <name type="scientific">Flavobacterium lacisediminis</name>
    <dbReference type="NCBI Taxonomy" id="2989705"/>
    <lineage>
        <taxon>Bacteria</taxon>
        <taxon>Pseudomonadati</taxon>
        <taxon>Bacteroidota</taxon>
        <taxon>Flavobacteriia</taxon>
        <taxon>Flavobacteriales</taxon>
        <taxon>Flavobacteriaceae</taxon>
        <taxon>Flavobacterium</taxon>
    </lineage>
</organism>
<keyword evidence="2 5" id="KW-0812">Transmembrane</keyword>
<sequence length="345" mass="40261">MIIFKRPIGYALKDIFHFIKPLQGILIGYFFYQIVDNKKVFFQALIKAASISAIIHIFIVLFFTNLSSGSIHEIREFTRDNYLELFALFFVLYYKFFFKEELFNSIINKKIIVTILSISCVLYFSRTMLVASLIILLSIYGYTKLTMKSVKLLSLMVMAILLFYTYLYSVTIDREARGLEGFLYKVKIAPSELFETKIDRENHKDLWDHWRGYEAKRAFALMNEKPISYLTGTGYGSVVNLKFKAPLDGGKKGMKYISELHNGYPYLLYKSGILALFSYLAFLFFMYKKIYMKFTFETVFISAMALFYFFTTLTITGIYNTNDTIIFVLGALFCGYFESRKKVES</sequence>
<evidence type="ECO:0000313" key="8">
    <source>
        <dbReference type="Proteomes" id="UP001165677"/>
    </source>
</evidence>
<feature type="transmembrane region" description="Helical" evidence="5">
    <location>
        <begin position="152"/>
        <end position="169"/>
    </location>
</feature>
<feature type="domain" description="O-antigen ligase-related" evidence="6">
    <location>
        <begin position="113"/>
        <end position="280"/>
    </location>
</feature>
<keyword evidence="8" id="KW-1185">Reference proteome</keyword>
<evidence type="ECO:0000313" key="7">
    <source>
        <dbReference type="EMBL" id="MCW1146899.1"/>
    </source>
</evidence>
<dbReference type="Proteomes" id="UP001165677">
    <property type="component" value="Unassembled WGS sequence"/>
</dbReference>
<proteinExistence type="predicted"/>
<comment type="subcellular location">
    <subcellularLocation>
        <location evidence="1">Membrane</location>
        <topology evidence="1">Multi-pass membrane protein</topology>
    </subcellularLocation>
</comment>
<feature type="transmembrane region" description="Helical" evidence="5">
    <location>
        <begin position="266"/>
        <end position="287"/>
    </location>
</feature>
<name>A0ABT3EE95_9FLAO</name>
<evidence type="ECO:0000256" key="3">
    <source>
        <dbReference type="ARBA" id="ARBA00022989"/>
    </source>
</evidence>
<gene>
    <name evidence="7" type="ORF">OJ995_01520</name>
</gene>
<feature type="transmembrane region" description="Helical" evidence="5">
    <location>
        <begin position="82"/>
        <end position="99"/>
    </location>
</feature>
<evidence type="ECO:0000256" key="5">
    <source>
        <dbReference type="SAM" id="Phobius"/>
    </source>
</evidence>